<keyword evidence="6" id="KW-1185">Reference proteome</keyword>
<dbReference type="EMBL" id="CP037422">
    <property type="protein sequence ID" value="QDU10857.1"/>
    <property type="molecule type" value="Genomic_DNA"/>
</dbReference>
<keyword evidence="2" id="KW-0902">Two-component regulatory system</keyword>
<dbReference type="SUPFAM" id="SSF52172">
    <property type="entry name" value="CheY-like"/>
    <property type="match status" value="1"/>
</dbReference>
<dbReference type="PANTHER" id="PTHR45339:SF1">
    <property type="entry name" value="HYBRID SIGNAL TRANSDUCTION HISTIDINE KINASE J"/>
    <property type="match status" value="1"/>
</dbReference>
<dbReference type="Proteomes" id="UP000318384">
    <property type="component" value="Chromosome"/>
</dbReference>
<reference evidence="5 6" key="1">
    <citation type="submission" date="2019-03" db="EMBL/GenBank/DDBJ databases">
        <title>Deep-cultivation of Planctomycetes and their phenomic and genomic characterization uncovers novel biology.</title>
        <authorList>
            <person name="Wiegand S."/>
            <person name="Jogler M."/>
            <person name="Boedeker C."/>
            <person name="Pinto D."/>
            <person name="Vollmers J."/>
            <person name="Rivas-Marin E."/>
            <person name="Kohn T."/>
            <person name="Peeters S.H."/>
            <person name="Heuer A."/>
            <person name="Rast P."/>
            <person name="Oberbeckmann S."/>
            <person name="Bunk B."/>
            <person name="Jeske O."/>
            <person name="Meyerdierks A."/>
            <person name="Storesund J.E."/>
            <person name="Kallscheuer N."/>
            <person name="Luecker S."/>
            <person name="Lage O.M."/>
            <person name="Pohl T."/>
            <person name="Merkel B.J."/>
            <person name="Hornburger P."/>
            <person name="Mueller R.-W."/>
            <person name="Bruemmer F."/>
            <person name="Labrenz M."/>
            <person name="Spormann A.M."/>
            <person name="Op den Camp H."/>
            <person name="Overmann J."/>
            <person name="Amann R."/>
            <person name="Jetten M.S.M."/>
            <person name="Mascher T."/>
            <person name="Medema M.H."/>
            <person name="Devos D.P."/>
            <person name="Kaster A.-K."/>
            <person name="Ovreas L."/>
            <person name="Rohde M."/>
            <person name="Galperin M.Y."/>
            <person name="Jogler C."/>
        </authorList>
    </citation>
    <scope>NUCLEOTIDE SEQUENCE [LARGE SCALE GENOMIC DNA]</scope>
    <source>
        <strain evidence="5 6">V202</strain>
    </source>
</reference>
<dbReference type="AlphaFoldDB" id="A0A517X021"/>
<evidence type="ECO:0000256" key="2">
    <source>
        <dbReference type="ARBA" id="ARBA00023012"/>
    </source>
</evidence>
<dbReference type="Gene3D" id="3.40.50.2300">
    <property type="match status" value="1"/>
</dbReference>
<evidence type="ECO:0000256" key="3">
    <source>
        <dbReference type="PROSITE-ProRule" id="PRU00169"/>
    </source>
</evidence>
<feature type="domain" description="Response regulatory" evidence="4">
    <location>
        <begin position="54"/>
        <end position="173"/>
    </location>
</feature>
<dbReference type="GO" id="GO:0000160">
    <property type="term" value="P:phosphorelay signal transduction system"/>
    <property type="evidence" value="ECO:0007669"/>
    <property type="project" value="UniProtKB-KW"/>
</dbReference>
<feature type="modified residue" description="4-aspartylphosphate" evidence="3">
    <location>
        <position position="108"/>
    </location>
</feature>
<name>A0A517X021_9PLAN</name>
<dbReference type="PROSITE" id="PS50110">
    <property type="entry name" value="RESPONSE_REGULATORY"/>
    <property type="match status" value="1"/>
</dbReference>
<evidence type="ECO:0000313" key="6">
    <source>
        <dbReference type="Proteomes" id="UP000318384"/>
    </source>
</evidence>
<evidence type="ECO:0000313" key="5">
    <source>
        <dbReference type="EMBL" id="QDU10857.1"/>
    </source>
</evidence>
<evidence type="ECO:0000256" key="1">
    <source>
        <dbReference type="ARBA" id="ARBA00022553"/>
    </source>
</evidence>
<dbReference type="CDD" id="cd17546">
    <property type="entry name" value="REC_hyHK_CKI1_RcsC-like"/>
    <property type="match status" value="1"/>
</dbReference>
<dbReference type="Pfam" id="PF00072">
    <property type="entry name" value="Response_reg"/>
    <property type="match status" value="1"/>
</dbReference>
<accession>A0A517X021</accession>
<dbReference type="OrthoDB" id="9800897at2"/>
<gene>
    <name evidence="5" type="primary">rcsC</name>
    <name evidence="5" type="ORF">V202x_42700</name>
</gene>
<keyword evidence="1 3" id="KW-0597">Phosphoprotein</keyword>
<dbReference type="InterPro" id="IPR001789">
    <property type="entry name" value="Sig_transdc_resp-reg_receiver"/>
</dbReference>
<dbReference type="InterPro" id="IPR011006">
    <property type="entry name" value="CheY-like_superfamily"/>
</dbReference>
<dbReference type="PANTHER" id="PTHR45339">
    <property type="entry name" value="HYBRID SIGNAL TRANSDUCTION HISTIDINE KINASE J"/>
    <property type="match status" value="1"/>
</dbReference>
<dbReference type="EC" id="2.7.13.3" evidence="5"/>
<keyword evidence="5" id="KW-0418">Kinase</keyword>
<keyword evidence="5" id="KW-0808">Transferase</keyword>
<protein>
    <submittedName>
        <fullName evidence="5">Sensor histidine kinase RcsC</fullName>
        <ecNumber evidence="5">2.7.13.3</ecNumber>
    </submittedName>
</protein>
<sequence length="188" mass="21351">MIPYSICISVPKNYLNRLMHYAVEFYTQQCYSESEERLKQIMSYLDKMSNLECRVLLAEDMPDNQRLVSFYLKQAGAEVFFADNGQIALDIALEASNHGFPFDVILMDIQMPVLNGNEATKKLRESGYTGAIIAITAHTSSHDRQTCLDAGCDDYTTKPVNPNRLIDLVAHYASKRKRKELTEDTVIV</sequence>
<dbReference type="SMART" id="SM00448">
    <property type="entry name" value="REC"/>
    <property type="match status" value="1"/>
</dbReference>
<organism evidence="5 6">
    <name type="scientific">Gimesia aquarii</name>
    <dbReference type="NCBI Taxonomy" id="2527964"/>
    <lineage>
        <taxon>Bacteria</taxon>
        <taxon>Pseudomonadati</taxon>
        <taxon>Planctomycetota</taxon>
        <taxon>Planctomycetia</taxon>
        <taxon>Planctomycetales</taxon>
        <taxon>Planctomycetaceae</taxon>
        <taxon>Gimesia</taxon>
    </lineage>
</organism>
<evidence type="ECO:0000259" key="4">
    <source>
        <dbReference type="PROSITE" id="PS50110"/>
    </source>
</evidence>
<proteinExistence type="predicted"/>
<dbReference type="GO" id="GO:0004673">
    <property type="term" value="F:protein histidine kinase activity"/>
    <property type="evidence" value="ECO:0007669"/>
    <property type="project" value="UniProtKB-EC"/>
</dbReference>